<dbReference type="WBParaSite" id="HDID_0000270001-mRNA-1">
    <property type="protein sequence ID" value="HDID_0000270001-mRNA-1"/>
    <property type="gene ID" value="HDID_0000270001"/>
</dbReference>
<sequence>TTSVVKSLICQVLHCISDPHSPESPQLHTEEKIKVLTAEIDYLSTLSHPGETLFTVSHPHFDHLNEIQRLRQWMNEQQDVLMTRSNECLTYQLSSDLTNRQMLHNVCRCQLY</sequence>
<dbReference type="Proteomes" id="UP000274504">
    <property type="component" value="Unassembled WGS sequence"/>
</dbReference>
<protein>
    <submittedName>
        <fullName evidence="3">BHLH domain-containing protein</fullName>
    </submittedName>
</protein>
<evidence type="ECO:0000313" key="3">
    <source>
        <dbReference type="WBParaSite" id="HDID_0000270001-mRNA-1"/>
    </source>
</evidence>
<evidence type="ECO:0000313" key="2">
    <source>
        <dbReference type="Proteomes" id="UP000274504"/>
    </source>
</evidence>
<evidence type="ECO:0000313" key="1">
    <source>
        <dbReference type="EMBL" id="VDL21163.1"/>
    </source>
</evidence>
<proteinExistence type="predicted"/>
<reference evidence="3" key="1">
    <citation type="submission" date="2017-02" db="UniProtKB">
        <authorList>
            <consortium name="WormBaseParasite"/>
        </authorList>
    </citation>
    <scope>IDENTIFICATION</scope>
</reference>
<name>A0A0R3SDE4_HYMDI</name>
<dbReference type="AlphaFoldDB" id="A0A0R3SDE4"/>
<reference evidence="1 2" key="2">
    <citation type="submission" date="2018-11" db="EMBL/GenBank/DDBJ databases">
        <authorList>
            <consortium name="Pathogen Informatics"/>
        </authorList>
    </citation>
    <scope>NUCLEOTIDE SEQUENCE [LARGE SCALE GENOMIC DNA]</scope>
</reference>
<dbReference type="EMBL" id="UYSG01000703">
    <property type="protein sequence ID" value="VDL21163.1"/>
    <property type="molecule type" value="Genomic_DNA"/>
</dbReference>
<accession>A0A0R3SDE4</accession>
<organism evidence="3">
    <name type="scientific">Hymenolepis diminuta</name>
    <name type="common">Rat tapeworm</name>
    <dbReference type="NCBI Taxonomy" id="6216"/>
    <lineage>
        <taxon>Eukaryota</taxon>
        <taxon>Metazoa</taxon>
        <taxon>Spiralia</taxon>
        <taxon>Lophotrochozoa</taxon>
        <taxon>Platyhelminthes</taxon>
        <taxon>Cestoda</taxon>
        <taxon>Eucestoda</taxon>
        <taxon>Cyclophyllidea</taxon>
        <taxon>Hymenolepididae</taxon>
        <taxon>Hymenolepis</taxon>
    </lineage>
</organism>
<gene>
    <name evidence="1" type="ORF">HDID_LOCUS2698</name>
</gene>